<keyword evidence="1" id="KW-0472">Membrane</keyword>
<dbReference type="RefSeq" id="WP_148305970.1">
    <property type="nucleotide sequence ID" value="NZ_CP009552.1"/>
</dbReference>
<name>A0A0A7GGF8_GEOAI</name>
<evidence type="ECO:0000256" key="1">
    <source>
        <dbReference type="SAM" id="Phobius"/>
    </source>
</evidence>
<keyword evidence="1" id="KW-1133">Transmembrane helix</keyword>
<accession>A0A0A7GGF8</accession>
<gene>
    <name evidence="2" type="ORF">GACE_2100</name>
</gene>
<proteinExistence type="predicted"/>
<feature type="transmembrane region" description="Helical" evidence="1">
    <location>
        <begin position="103"/>
        <end position="122"/>
    </location>
</feature>
<organism evidence="2 3">
    <name type="scientific">Geoglobus acetivorans</name>
    <dbReference type="NCBI Taxonomy" id="565033"/>
    <lineage>
        <taxon>Archaea</taxon>
        <taxon>Methanobacteriati</taxon>
        <taxon>Methanobacteriota</taxon>
        <taxon>Archaeoglobi</taxon>
        <taxon>Archaeoglobales</taxon>
        <taxon>Archaeoglobaceae</taxon>
        <taxon>Geoglobus</taxon>
    </lineage>
</organism>
<evidence type="ECO:0000313" key="3">
    <source>
        <dbReference type="Proteomes" id="UP000030624"/>
    </source>
</evidence>
<dbReference type="STRING" id="565033.GACE_2100"/>
<dbReference type="GeneID" id="24798662"/>
<dbReference type="HOGENOM" id="CLU_2010018_0_0_2"/>
<dbReference type="AlphaFoldDB" id="A0A0A7GGF8"/>
<dbReference type="EMBL" id="CP009552">
    <property type="protein sequence ID" value="AIY91124.1"/>
    <property type="molecule type" value="Genomic_DNA"/>
</dbReference>
<evidence type="ECO:0000313" key="2">
    <source>
        <dbReference type="EMBL" id="AIY91124.1"/>
    </source>
</evidence>
<dbReference type="KEGG" id="gac:GACE_2100"/>
<sequence length="123" mass="13824">MFRKSKKAILIDESGFDWQEVKLKRIGNTYVDTLTGKTFPLNGKPIRFNGKLTYLLDAEKGVVLEPQKSKEVLNLKTNPELLSTIIEPEILHRAFKFRPAMKTIIAAFFVGLAAGALFFAPVI</sequence>
<protein>
    <submittedName>
        <fullName evidence="2">Uncharacterized protein</fullName>
    </submittedName>
</protein>
<dbReference type="Proteomes" id="UP000030624">
    <property type="component" value="Chromosome"/>
</dbReference>
<keyword evidence="1" id="KW-0812">Transmembrane</keyword>
<reference evidence="2 3" key="1">
    <citation type="journal article" date="2015" name="Appl. Environ. Microbiol.">
        <title>The Geoglobus acetivorans genome: Fe(III) reduction, acetate utilization, autotrophic growth, and degradation of aromatic compounds in a hyperthermophilic archaeon.</title>
        <authorList>
            <person name="Mardanov A.V."/>
            <person name="Slododkina G.B."/>
            <person name="Slobodkin A.I."/>
            <person name="Beletsky A.V."/>
            <person name="Gavrilov S.N."/>
            <person name="Kublanov I.V."/>
            <person name="Bonch-Osmolovskaya E.A."/>
            <person name="Skryabin K.G."/>
            <person name="Ravin N.V."/>
        </authorList>
    </citation>
    <scope>NUCLEOTIDE SEQUENCE [LARGE SCALE GENOMIC DNA]</scope>
    <source>
        <strain evidence="2 3">SBH6</strain>
    </source>
</reference>